<dbReference type="InterPro" id="IPR013694">
    <property type="entry name" value="VIT"/>
</dbReference>
<evidence type="ECO:0000256" key="8">
    <source>
        <dbReference type="SAM" id="MobiDB-lite"/>
    </source>
</evidence>
<sequence>MMSVVGGVLLLSLILGPSSAGVEGEESVTDALDVYSFHIRSKVSSRYAVTVITSRVANRASAPREVDFHVELPKNAFISKFNMTIDGKSYSGVVKKKEEAQKQYSQAVSRGQSAGLVSAVGRTLEEFKTSVTVAAHSKVTFELTYEELLKRRLGKYELLIKARPTQVVKDFKIDVHIFERQGIRFLETHGGLASNDLARAVTTNLTDKEALVHFSPSPEQQQCSDCQDKGLSGELRIVYDVNRPKSEGELQNVNGYFVHYFSPSGLSRIPKNVVFIIDRSGSMSGTKIQQTQEAMLKILDDLHKEDHFGLIMFDGRVTPWKDDLVPVNSDYLALARDFVNNIRSEGMTDINNAVLKGVQMLSRFGESHSGKESTSILILLTDGDPTTGVTNLDEIQKNVREAIRKRYTLYCLGFGFDVDYKFLERMSLENDGLARRIYDDSDAALQLQGFYDEVATPLLLDVQMHYTGASNVTYTTFGQYYDGSEIVVAGQIDYNDLEIFNAEVKAKMKGNDSIFHEVLIGNERNASKTLDHYIFETYIQRLWAYLTIQQLLERQVLLTEEQQTAVREKVLALSLKYSFVTPLTSMVVTKPEGEEPHVAHKPKEGNTKTQTKTQTRTRIFASPIARSSFLQGASSSSSSASSSSSSAVRRRHKNTRLATKGRATARIRSGIAYLDIEEKPTARILPEIAFLKVLLPAQGQNTSICFNVEAPRGLIPKEAVFKLLHDPATGVSINGEMLKRGHFLKIGVRYKDKCQIKANTTGIMVTDEGKEQLIFWTDTPTSHHCDGISMTMQNKVLDVSVGNISVNILLHEKDKKSFLWADIRQQDPIPKAKGLLGRSPVSYVLKETSPLVKLEILGKEVLATRDSAVDFRTHVKPTVDCWLVPFSSLVPESLLKILGL</sequence>
<dbReference type="InterPro" id="IPR002035">
    <property type="entry name" value="VWF_A"/>
</dbReference>
<reference evidence="12" key="1">
    <citation type="journal article" date="2023" name="Science">
        <title>Genome structures resolve the early diversification of teleost fishes.</title>
        <authorList>
            <person name="Parey E."/>
            <person name="Louis A."/>
            <person name="Montfort J."/>
            <person name="Bouchez O."/>
            <person name="Roques C."/>
            <person name="Iampietro C."/>
            <person name="Lluch J."/>
            <person name="Castinel A."/>
            <person name="Donnadieu C."/>
            <person name="Desvignes T."/>
            <person name="Floi Bucao C."/>
            <person name="Jouanno E."/>
            <person name="Wen M."/>
            <person name="Mejri S."/>
            <person name="Dirks R."/>
            <person name="Jansen H."/>
            <person name="Henkel C."/>
            <person name="Chen W.J."/>
            <person name="Zahm M."/>
            <person name="Cabau C."/>
            <person name="Klopp C."/>
            <person name="Thompson A.W."/>
            <person name="Robinson-Rechavi M."/>
            <person name="Braasch I."/>
            <person name="Lecointre G."/>
            <person name="Bobe J."/>
            <person name="Postlethwait J.H."/>
            <person name="Berthelot C."/>
            <person name="Roest Crollius H."/>
            <person name="Guiguen Y."/>
        </authorList>
    </citation>
    <scope>NUCLEOTIDE SEQUENCE</scope>
    <source>
        <strain evidence="12">Concon-B</strain>
    </source>
</reference>
<dbReference type="CDD" id="cd01461">
    <property type="entry name" value="vWA_interalpha_trypsin_inhibitor"/>
    <property type="match status" value="1"/>
</dbReference>
<dbReference type="PANTHER" id="PTHR10338">
    <property type="entry name" value="INTER-ALPHA-TRYPSIN INHIBITOR HEAVY CHAIN FAMILY MEMBER"/>
    <property type="match status" value="1"/>
</dbReference>
<keyword evidence="4" id="KW-0646">Protease inhibitor</keyword>
<dbReference type="OrthoDB" id="299997at2759"/>
<dbReference type="Gene3D" id="3.40.50.410">
    <property type="entry name" value="von Willebrand factor, type A domain"/>
    <property type="match status" value="1"/>
</dbReference>
<dbReference type="SUPFAM" id="SSF53300">
    <property type="entry name" value="vWA-like"/>
    <property type="match status" value="1"/>
</dbReference>
<evidence type="ECO:0000259" key="11">
    <source>
        <dbReference type="PROSITE" id="PS51468"/>
    </source>
</evidence>
<dbReference type="GO" id="GO:0005576">
    <property type="term" value="C:extracellular region"/>
    <property type="evidence" value="ECO:0007669"/>
    <property type="project" value="UniProtKB-SubCell"/>
</dbReference>
<feature type="region of interest" description="Disordered" evidence="8">
    <location>
        <begin position="590"/>
        <end position="615"/>
    </location>
</feature>
<dbReference type="AlphaFoldDB" id="A0A9Q1HV90"/>
<dbReference type="FunFam" id="3.40.50.410:FF:000013">
    <property type="entry name" value="inter-alpha-trypsin inhibitor heavy chain H2"/>
    <property type="match status" value="1"/>
</dbReference>
<comment type="subcellular location">
    <subcellularLocation>
        <location evidence="1">Secreted</location>
    </subcellularLocation>
</comment>
<feature type="chain" id="PRO_5040197871" description="Inter-alpha-trypsin inhibitor heavy chain H3-like" evidence="9">
    <location>
        <begin position="21"/>
        <end position="900"/>
    </location>
</feature>
<keyword evidence="3" id="KW-0964">Secreted</keyword>
<dbReference type="PANTHER" id="PTHR10338:SF119">
    <property type="entry name" value="INTER-ALPHA-TRYPSIN INHIBITOR HEAVY CHAIN H4"/>
    <property type="match status" value="1"/>
</dbReference>
<feature type="compositionally biased region" description="Basic and acidic residues" evidence="8">
    <location>
        <begin position="591"/>
        <end position="606"/>
    </location>
</feature>
<dbReference type="Pfam" id="PF08487">
    <property type="entry name" value="VIT"/>
    <property type="match status" value="1"/>
</dbReference>
<dbReference type="Proteomes" id="UP001152803">
    <property type="component" value="Unassembled WGS sequence"/>
</dbReference>
<protein>
    <recommendedName>
        <fullName evidence="14">Inter-alpha-trypsin inhibitor heavy chain H3-like</fullName>
    </recommendedName>
</protein>
<comment type="similarity">
    <text evidence="2">Belongs to the ITIH family.</text>
</comment>
<accession>A0A9Q1HV90</accession>
<feature type="domain" description="VIT" evidence="11">
    <location>
        <begin position="18"/>
        <end position="147"/>
    </location>
</feature>
<dbReference type="EMBL" id="JAFJMO010000010">
    <property type="protein sequence ID" value="KAJ8265174.1"/>
    <property type="molecule type" value="Genomic_DNA"/>
</dbReference>
<dbReference type="GO" id="GO:0004867">
    <property type="term" value="F:serine-type endopeptidase inhibitor activity"/>
    <property type="evidence" value="ECO:0007669"/>
    <property type="project" value="UniProtKB-KW"/>
</dbReference>
<organism evidence="12 13">
    <name type="scientific">Conger conger</name>
    <name type="common">Conger eel</name>
    <name type="synonym">Muraena conger</name>
    <dbReference type="NCBI Taxonomy" id="82655"/>
    <lineage>
        <taxon>Eukaryota</taxon>
        <taxon>Metazoa</taxon>
        <taxon>Chordata</taxon>
        <taxon>Craniata</taxon>
        <taxon>Vertebrata</taxon>
        <taxon>Euteleostomi</taxon>
        <taxon>Actinopterygii</taxon>
        <taxon>Neopterygii</taxon>
        <taxon>Teleostei</taxon>
        <taxon>Anguilliformes</taxon>
        <taxon>Congridae</taxon>
        <taxon>Conger</taxon>
    </lineage>
</organism>
<keyword evidence="6" id="KW-0722">Serine protease inhibitor</keyword>
<feature type="domain" description="VWFA" evidence="10">
    <location>
        <begin position="272"/>
        <end position="454"/>
    </location>
</feature>
<proteinExistence type="inferred from homology"/>
<dbReference type="InterPro" id="IPR050934">
    <property type="entry name" value="ITIH"/>
</dbReference>
<keyword evidence="7" id="KW-0325">Glycoprotein</keyword>
<dbReference type="SMART" id="SM00609">
    <property type="entry name" value="VIT"/>
    <property type="match status" value="1"/>
</dbReference>
<gene>
    <name evidence="12" type="ORF">COCON_G00142730</name>
</gene>
<dbReference type="InterPro" id="IPR036465">
    <property type="entry name" value="vWFA_dom_sf"/>
</dbReference>
<evidence type="ECO:0000256" key="4">
    <source>
        <dbReference type="ARBA" id="ARBA00022690"/>
    </source>
</evidence>
<evidence type="ECO:0000256" key="7">
    <source>
        <dbReference type="ARBA" id="ARBA00023180"/>
    </source>
</evidence>
<feature type="region of interest" description="Disordered" evidence="8">
    <location>
        <begin position="631"/>
        <end position="661"/>
    </location>
</feature>
<feature type="compositionally biased region" description="Low complexity" evidence="8">
    <location>
        <begin position="633"/>
        <end position="647"/>
    </location>
</feature>
<evidence type="ECO:0000256" key="3">
    <source>
        <dbReference type="ARBA" id="ARBA00022525"/>
    </source>
</evidence>
<name>A0A9Q1HV90_CONCO</name>
<dbReference type="PROSITE" id="PS50234">
    <property type="entry name" value="VWFA"/>
    <property type="match status" value="1"/>
</dbReference>
<evidence type="ECO:0000256" key="9">
    <source>
        <dbReference type="SAM" id="SignalP"/>
    </source>
</evidence>
<dbReference type="PROSITE" id="PS51468">
    <property type="entry name" value="VIT"/>
    <property type="match status" value="1"/>
</dbReference>
<comment type="caution">
    <text evidence="12">The sequence shown here is derived from an EMBL/GenBank/DDBJ whole genome shotgun (WGS) entry which is preliminary data.</text>
</comment>
<evidence type="ECO:0000313" key="13">
    <source>
        <dbReference type="Proteomes" id="UP001152803"/>
    </source>
</evidence>
<dbReference type="Pfam" id="PF00092">
    <property type="entry name" value="VWA"/>
    <property type="match status" value="1"/>
</dbReference>
<dbReference type="SMART" id="SM00327">
    <property type="entry name" value="VWA"/>
    <property type="match status" value="1"/>
</dbReference>
<keyword evidence="5 9" id="KW-0732">Signal</keyword>
<feature type="signal peptide" evidence="9">
    <location>
        <begin position="1"/>
        <end position="20"/>
    </location>
</feature>
<evidence type="ECO:0000313" key="12">
    <source>
        <dbReference type="EMBL" id="KAJ8265174.1"/>
    </source>
</evidence>
<keyword evidence="13" id="KW-1185">Reference proteome</keyword>
<evidence type="ECO:0000256" key="6">
    <source>
        <dbReference type="ARBA" id="ARBA00022900"/>
    </source>
</evidence>
<evidence type="ECO:0008006" key="14">
    <source>
        <dbReference type="Google" id="ProtNLM"/>
    </source>
</evidence>
<evidence type="ECO:0000256" key="1">
    <source>
        <dbReference type="ARBA" id="ARBA00004613"/>
    </source>
</evidence>
<evidence type="ECO:0000256" key="2">
    <source>
        <dbReference type="ARBA" id="ARBA00010158"/>
    </source>
</evidence>
<evidence type="ECO:0000256" key="5">
    <source>
        <dbReference type="ARBA" id="ARBA00022729"/>
    </source>
</evidence>
<evidence type="ECO:0000259" key="10">
    <source>
        <dbReference type="PROSITE" id="PS50234"/>
    </source>
</evidence>